<comment type="caution">
    <text evidence="2">The sequence shown here is derived from an EMBL/GenBank/DDBJ whole genome shotgun (WGS) entry which is preliminary data.</text>
</comment>
<reference evidence="3" key="1">
    <citation type="submission" date="2017-12" db="EMBL/GenBank/DDBJ databases">
        <title>Draft genome sequence of Telmatospirillum siberiense 26-4b1T, an acidotolerant peatland alphaproteobacterium potentially involved in sulfur cycling.</title>
        <authorList>
            <person name="Hausmann B."/>
            <person name="Pjevac P."/>
            <person name="Schreck K."/>
            <person name="Herbold C.W."/>
            <person name="Daims H."/>
            <person name="Wagner M."/>
            <person name="Pester M."/>
            <person name="Loy A."/>
        </authorList>
    </citation>
    <scope>NUCLEOTIDE SEQUENCE [LARGE SCALE GENOMIC DNA]</scope>
    <source>
        <strain evidence="3">26-4b1</strain>
    </source>
</reference>
<evidence type="ECO:0000259" key="1">
    <source>
        <dbReference type="Pfam" id="PF13182"/>
    </source>
</evidence>
<feature type="domain" description="DUF4007" evidence="1">
    <location>
        <begin position="16"/>
        <end position="296"/>
    </location>
</feature>
<organism evidence="2 3">
    <name type="scientific">Telmatospirillum siberiense</name>
    <dbReference type="NCBI Taxonomy" id="382514"/>
    <lineage>
        <taxon>Bacteria</taxon>
        <taxon>Pseudomonadati</taxon>
        <taxon>Pseudomonadota</taxon>
        <taxon>Alphaproteobacteria</taxon>
        <taxon>Rhodospirillales</taxon>
        <taxon>Rhodospirillaceae</taxon>
        <taxon>Telmatospirillum</taxon>
    </lineage>
</organism>
<dbReference type="AlphaFoldDB" id="A0A2N3PR90"/>
<accession>A0A2N3PR90</accession>
<keyword evidence="3" id="KW-1185">Reference proteome</keyword>
<name>A0A2N3PR90_9PROT</name>
<evidence type="ECO:0000313" key="3">
    <source>
        <dbReference type="Proteomes" id="UP000233293"/>
    </source>
</evidence>
<evidence type="ECO:0000313" key="2">
    <source>
        <dbReference type="EMBL" id="PKU22916.1"/>
    </source>
</evidence>
<sequence>MTFMALQIDPVETFRFGGHQTFPLRIAWLPKAVRGLSGGQDVLGNIVDGVIGLGLGKNMVEALRCWVDAYGVARRAPEGWRLTEEGEAIFGPDGFDPFLEDVQTQWWLHWKISTQSPGRFFAWELLFNRWNEPSFTPSAVLVAFAKEAERSGRSLSEISLRQHFDVWLRTYCAPRGSRLGEDGLDSPLVSLGLVRPSGEREELGRREPIYTFDLSPKRTIAQAMFRYCLMSWWEARGGKEETVPFHEMATGVGSPGRILRMPESEVRNRLNLLARTGGEFELVESLNQQVVRRIEKLPPLKQRLAAIYASDIHAKGARHG</sequence>
<dbReference type="Proteomes" id="UP000233293">
    <property type="component" value="Unassembled WGS sequence"/>
</dbReference>
<dbReference type="InterPro" id="IPR025248">
    <property type="entry name" value="DUF4007"/>
</dbReference>
<gene>
    <name evidence="2" type="ORF">CWS72_18845</name>
</gene>
<dbReference type="EMBL" id="PIUM01000025">
    <property type="protein sequence ID" value="PKU22916.1"/>
    <property type="molecule type" value="Genomic_DNA"/>
</dbReference>
<dbReference type="Pfam" id="PF13182">
    <property type="entry name" value="DUF4007"/>
    <property type="match status" value="1"/>
</dbReference>
<proteinExistence type="predicted"/>
<dbReference type="RefSeq" id="WP_101252190.1">
    <property type="nucleotide sequence ID" value="NZ_PIUM01000025.1"/>
</dbReference>
<protein>
    <submittedName>
        <fullName evidence="2">DUF4007 domain-containing protein</fullName>
    </submittedName>
</protein>
<dbReference type="OrthoDB" id="747541at2"/>